<dbReference type="OrthoDB" id="7301318at2"/>
<keyword evidence="2" id="KW-0808">Transferase</keyword>
<dbReference type="PROSITE" id="PS51186">
    <property type="entry name" value="GNAT"/>
    <property type="match status" value="1"/>
</dbReference>
<evidence type="ECO:0000259" key="1">
    <source>
        <dbReference type="PROSITE" id="PS51186"/>
    </source>
</evidence>
<gene>
    <name evidence="2" type="ORF">SAMN04488045_2227</name>
</gene>
<protein>
    <submittedName>
        <fullName evidence="2">Acetyltransferase (GNAT) family protein</fullName>
    </submittedName>
</protein>
<feature type="domain" description="N-acetyltransferase" evidence="1">
    <location>
        <begin position="107"/>
        <end position="240"/>
    </location>
</feature>
<dbReference type="GO" id="GO:0016747">
    <property type="term" value="F:acyltransferase activity, transferring groups other than amino-acyl groups"/>
    <property type="evidence" value="ECO:0007669"/>
    <property type="project" value="InterPro"/>
</dbReference>
<sequence length="240" mass="26087">MTKPDIQKLYDVTEATWPPAARFDLGPVTLRDGAGGGKRVSAATAQDGWTPVDLDAAEARMNEMGQQPLFMIREGQDDLDATLDAKGYKVIDPVYARMCPVSNLTDLPIPRVTAFAIWEPLAIMRDIWAEGGIGAERLAVMDRACDPKTGILGRVDDKPAATAFAAIHDGVAMVHAVETRVAHRRKGMGKWVMRQAAHWAAANGADWIAILVTTGNESANALYESLGMEIVGKYHYRIKA</sequence>
<reference evidence="2 3" key="1">
    <citation type="submission" date="2016-10" db="EMBL/GenBank/DDBJ databases">
        <authorList>
            <person name="de Groot N.N."/>
        </authorList>
    </citation>
    <scope>NUCLEOTIDE SEQUENCE [LARGE SCALE GENOMIC DNA]</scope>
    <source>
        <strain evidence="2 3">DSM 26915</strain>
    </source>
</reference>
<evidence type="ECO:0000313" key="2">
    <source>
        <dbReference type="EMBL" id="SEG26769.1"/>
    </source>
</evidence>
<dbReference type="AlphaFoldDB" id="A0A1H5YRH4"/>
<dbReference type="InterPro" id="IPR016181">
    <property type="entry name" value="Acyl_CoA_acyltransferase"/>
</dbReference>
<dbReference type="EMBL" id="FNUZ01000003">
    <property type="protein sequence ID" value="SEG26769.1"/>
    <property type="molecule type" value="Genomic_DNA"/>
</dbReference>
<proteinExistence type="predicted"/>
<dbReference type="InterPro" id="IPR000182">
    <property type="entry name" value="GNAT_dom"/>
</dbReference>
<dbReference type="Pfam" id="PF00583">
    <property type="entry name" value="Acetyltransf_1"/>
    <property type="match status" value="1"/>
</dbReference>
<keyword evidence="3" id="KW-1185">Reference proteome</keyword>
<accession>A0A1H5YRH4</accession>
<dbReference type="Gene3D" id="3.40.630.30">
    <property type="match status" value="1"/>
</dbReference>
<organism evidence="2 3">
    <name type="scientific">Thalassococcus halodurans</name>
    <dbReference type="NCBI Taxonomy" id="373675"/>
    <lineage>
        <taxon>Bacteria</taxon>
        <taxon>Pseudomonadati</taxon>
        <taxon>Pseudomonadota</taxon>
        <taxon>Alphaproteobacteria</taxon>
        <taxon>Rhodobacterales</taxon>
        <taxon>Roseobacteraceae</taxon>
        <taxon>Thalassococcus</taxon>
    </lineage>
</organism>
<evidence type="ECO:0000313" key="3">
    <source>
        <dbReference type="Proteomes" id="UP000236752"/>
    </source>
</evidence>
<dbReference type="RefSeq" id="WP_103910559.1">
    <property type="nucleotide sequence ID" value="NZ_FNUZ01000003.1"/>
</dbReference>
<dbReference type="SUPFAM" id="SSF55729">
    <property type="entry name" value="Acyl-CoA N-acyltransferases (Nat)"/>
    <property type="match status" value="1"/>
</dbReference>
<name>A0A1H5YRH4_9RHOB</name>
<dbReference type="Proteomes" id="UP000236752">
    <property type="component" value="Unassembled WGS sequence"/>
</dbReference>